<sequence>MPAFPKTEDVNKAFKEGVDQARTPLLAALGAGDLAAQAVLDAVNKFRTQVTERTESAKAELPKDFSEFKAKLDPSEVRKQLETYGESARKLYDQLTEHGEETFKKLQDSTQVKKVKEQVGTAQGKVEETVGDVRGMADDVRGMADDVLGKVTRPFVKEETAAKTEGSETSQSETSEAEAPQAEATETAAEKPAATKPAAAKTTPAVKSTTTKATTAKKSTTTAPKTSGN</sequence>
<feature type="compositionally biased region" description="Basic and acidic residues" evidence="1">
    <location>
        <begin position="155"/>
        <end position="166"/>
    </location>
</feature>
<dbReference type="EMBL" id="JAWLNX010000017">
    <property type="protein sequence ID" value="MEB3370275.1"/>
    <property type="molecule type" value="Genomic_DNA"/>
</dbReference>
<feature type="region of interest" description="Disordered" evidence="1">
    <location>
        <begin position="149"/>
        <end position="229"/>
    </location>
</feature>
<dbReference type="SUPFAM" id="SSF58113">
    <property type="entry name" value="Apolipoprotein A-I"/>
    <property type="match status" value="1"/>
</dbReference>
<evidence type="ECO:0000313" key="2">
    <source>
        <dbReference type="EMBL" id="MEB3370275.1"/>
    </source>
</evidence>
<keyword evidence="3" id="KW-1185">Reference proteome</keyword>
<evidence type="ECO:0008006" key="4">
    <source>
        <dbReference type="Google" id="ProtNLM"/>
    </source>
</evidence>
<comment type="caution">
    <text evidence="2">The sequence shown here is derived from an EMBL/GenBank/DDBJ whole genome shotgun (WGS) entry which is preliminary data.</text>
</comment>
<evidence type="ECO:0000313" key="3">
    <source>
        <dbReference type="Proteomes" id="UP001327093"/>
    </source>
</evidence>
<name>A0ABU6AG23_9PSEU</name>
<evidence type="ECO:0000256" key="1">
    <source>
        <dbReference type="SAM" id="MobiDB-lite"/>
    </source>
</evidence>
<proteinExistence type="predicted"/>
<gene>
    <name evidence="2" type="ORF">R4I43_22995</name>
</gene>
<dbReference type="Proteomes" id="UP001327093">
    <property type="component" value="Unassembled WGS sequence"/>
</dbReference>
<organism evidence="2 3">
    <name type="scientific">Saccharopolyspora mangrovi</name>
    <dbReference type="NCBI Taxonomy" id="3082379"/>
    <lineage>
        <taxon>Bacteria</taxon>
        <taxon>Bacillati</taxon>
        <taxon>Actinomycetota</taxon>
        <taxon>Actinomycetes</taxon>
        <taxon>Pseudonocardiales</taxon>
        <taxon>Pseudonocardiaceae</taxon>
        <taxon>Saccharopolyspora</taxon>
    </lineage>
</organism>
<reference evidence="2 3" key="1">
    <citation type="submission" date="2023-10" db="EMBL/GenBank/DDBJ databases">
        <title>Saccharopolyspora sp. nov., isolated from mangrove soil.</title>
        <authorList>
            <person name="Lu Y."/>
            <person name="Liu W."/>
        </authorList>
    </citation>
    <scope>NUCLEOTIDE SEQUENCE [LARGE SCALE GENOMIC DNA]</scope>
    <source>
        <strain evidence="2 3">S2-29</strain>
    </source>
</reference>
<accession>A0ABU6AG23</accession>
<dbReference type="RefSeq" id="WP_324267753.1">
    <property type="nucleotide sequence ID" value="NZ_JAWLNX010000017.1"/>
</dbReference>
<feature type="compositionally biased region" description="Low complexity" evidence="1">
    <location>
        <begin position="167"/>
        <end position="229"/>
    </location>
</feature>
<protein>
    <recommendedName>
        <fullName evidence="4">Heparin-binding hemagglutinin</fullName>
    </recommendedName>
</protein>